<dbReference type="SUPFAM" id="SSF47113">
    <property type="entry name" value="Histone-fold"/>
    <property type="match status" value="1"/>
</dbReference>
<dbReference type="PANTHER" id="PTHR10252:SF54">
    <property type="entry name" value="CHROMATIN ACCESSIBILITY COMPLEX PROTEIN 1"/>
    <property type="match status" value="1"/>
</dbReference>
<sequence>MENSDQKLPQSIIKQIMRSSPNVHKIILNEVLYMTSLAAEMFIRQILESVILPENLSESREITYESIHTLIHSNSTYSFIEDIVPEKMTYADYMKEHQNKKE</sequence>
<gene>
    <name evidence="4" type="ORF">A3Q56_03162</name>
</gene>
<proteinExistence type="predicted"/>
<dbReference type="OrthoDB" id="1291358at2759"/>
<evidence type="ECO:0000256" key="1">
    <source>
        <dbReference type="ARBA" id="ARBA00004123"/>
    </source>
</evidence>
<dbReference type="GO" id="GO:0046982">
    <property type="term" value="F:protein heterodimerization activity"/>
    <property type="evidence" value="ECO:0007669"/>
    <property type="project" value="InterPro"/>
</dbReference>
<dbReference type="GO" id="GO:0006338">
    <property type="term" value="P:chromatin remodeling"/>
    <property type="evidence" value="ECO:0007669"/>
    <property type="project" value="TreeGrafter"/>
</dbReference>
<comment type="subcellular location">
    <subcellularLocation>
        <location evidence="1">Nucleus</location>
    </subcellularLocation>
</comment>
<dbReference type="InterPro" id="IPR050568">
    <property type="entry name" value="Transcr_DNA_Rep_Reg"/>
</dbReference>
<feature type="domain" description="Transcription factor CBF/NF-Y/archaeal histone" evidence="3">
    <location>
        <begin position="7"/>
        <end position="48"/>
    </location>
</feature>
<dbReference type="GO" id="GO:0006261">
    <property type="term" value="P:DNA-templated DNA replication"/>
    <property type="evidence" value="ECO:0007669"/>
    <property type="project" value="TreeGrafter"/>
</dbReference>
<keyword evidence="2" id="KW-0539">Nucleus</keyword>
<name>A0A177B482_9BILA</name>
<dbReference type="Pfam" id="PF00808">
    <property type="entry name" value="CBFD_NFYB_HMF"/>
    <property type="match status" value="1"/>
</dbReference>
<dbReference type="GO" id="GO:0008623">
    <property type="term" value="C:CHRAC"/>
    <property type="evidence" value="ECO:0007669"/>
    <property type="project" value="TreeGrafter"/>
</dbReference>
<dbReference type="InterPro" id="IPR009072">
    <property type="entry name" value="Histone-fold"/>
</dbReference>
<reference evidence="4 5" key="1">
    <citation type="submission" date="2016-04" db="EMBL/GenBank/DDBJ databases">
        <title>The genome of Intoshia linei affirms orthonectids as highly simplified spiralians.</title>
        <authorList>
            <person name="Mikhailov K.V."/>
            <person name="Slusarev G.S."/>
            <person name="Nikitin M.A."/>
            <person name="Logacheva M.D."/>
            <person name="Penin A."/>
            <person name="Aleoshin V."/>
            <person name="Panchin Y.V."/>
        </authorList>
    </citation>
    <scope>NUCLEOTIDE SEQUENCE [LARGE SCALE GENOMIC DNA]</scope>
    <source>
        <strain evidence="4">Intl2013</strain>
        <tissue evidence="4">Whole animal</tissue>
    </source>
</reference>
<dbReference type="EMBL" id="LWCA01000338">
    <property type="protein sequence ID" value="OAF69085.1"/>
    <property type="molecule type" value="Genomic_DNA"/>
</dbReference>
<accession>A0A177B482</accession>
<protein>
    <recommendedName>
        <fullName evidence="3">Transcription factor CBF/NF-Y/archaeal histone domain-containing protein</fullName>
    </recommendedName>
</protein>
<dbReference type="InterPro" id="IPR003958">
    <property type="entry name" value="CBFA_NFYB_domain"/>
</dbReference>
<evidence type="ECO:0000259" key="3">
    <source>
        <dbReference type="Pfam" id="PF00808"/>
    </source>
</evidence>
<dbReference type="AlphaFoldDB" id="A0A177B482"/>
<organism evidence="4 5">
    <name type="scientific">Intoshia linei</name>
    <dbReference type="NCBI Taxonomy" id="1819745"/>
    <lineage>
        <taxon>Eukaryota</taxon>
        <taxon>Metazoa</taxon>
        <taxon>Spiralia</taxon>
        <taxon>Lophotrochozoa</taxon>
        <taxon>Mesozoa</taxon>
        <taxon>Orthonectida</taxon>
        <taxon>Rhopaluridae</taxon>
        <taxon>Intoshia</taxon>
    </lineage>
</organism>
<evidence type="ECO:0000313" key="4">
    <source>
        <dbReference type="EMBL" id="OAF69085.1"/>
    </source>
</evidence>
<keyword evidence="5" id="KW-1185">Reference proteome</keyword>
<comment type="caution">
    <text evidence="4">The sequence shown here is derived from an EMBL/GenBank/DDBJ whole genome shotgun (WGS) entry which is preliminary data.</text>
</comment>
<dbReference type="Gene3D" id="1.10.20.10">
    <property type="entry name" value="Histone, subunit A"/>
    <property type="match status" value="1"/>
</dbReference>
<evidence type="ECO:0000313" key="5">
    <source>
        <dbReference type="Proteomes" id="UP000078046"/>
    </source>
</evidence>
<dbReference type="Proteomes" id="UP000078046">
    <property type="component" value="Unassembled WGS sequence"/>
</dbReference>
<dbReference type="PANTHER" id="PTHR10252">
    <property type="entry name" value="HISTONE-LIKE TRANSCRIPTION FACTOR CCAAT-RELATED"/>
    <property type="match status" value="1"/>
</dbReference>
<evidence type="ECO:0000256" key="2">
    <source>
        <dbReference type="ARBA" id="ARBA00023242"/>
    </source>
</evidence>